<dbReference type="AlphaFoldDB" id="A0A6L3AQW2"/>
<dbReference type="EMBL" id="QOKV01000044">
    <property type="protein sequence ID" value="KAA0676525.1"/>
    <property type="molecule type" value="Genomic_DNA"/>
</dbReference>
<organism evidence="1 2">
    <name type="scientific">Azospirillum brasilense</name>
    <dbReference type="NCBI Taxonomy" id="192"/>
    <lineage>
        <taxon>Bacteria</taxon>
        <taxon>Pseudomonadati</taxon>
        <taxon>Pseudomonadota</taxon>
        <taxon>Alphaproteobacteria</taxon>
        <taxon>Rhodospirillales</taxon>
        <taxon>Azospirillaceae</taxon>
        <taxon>Azospirillum</taxon>
    </lineage>
</organism>
<dbReference type="RefSeq" id="WP_149168242.1">
    <property type="nucleotide sequence ID" value="NZ_QOKV01000044.1"/>
</dbReference>
<protein>
    <submittedName>
        <fullName evidence="1">Uncharacterized protein</fullName>
    </submittedName>
</protein>
<gene>
    <name evidence="1" type="ORF">DS837_30670</name>
</gene>
<evidence type="ECO:0000313" key="2">
    <source>
        <dbReference type="Proteomes" id="UP000476837"/>
    </source>
</evidence>
<accession>A0A6L3AQW2</accession>
<name>A0A6L3AQW2_AZOBR</name>
<dbReference type="Proteomes" id="UP000476837">
    <property type="component" value="Unassembled WGS sequence"/>
</dbReference>
<comment type="caution">
    <text evidence="1">The sequence shown here is derived from an EMBL/GenBank/DDBJ whole genome shotgun (WGS) entry which is preliminary data.</text>
</comment>
<proteinExistence type="predicted"/>
<sequence>MKISNLKNHIGETALAAQARDDLKQMVFGQVATSALMMTLVSTQMQAKQAEYDRIARPLDRLFQRANQEIASGRRLTPEQAKMLARTTATAYLDAAALLHERNLKSWDESGDASQFAALMRALREQVERHQGSSRELCAVVQRCRIFARLAATTPPTVTALLGQAKGSLEEAIRAAKAEKDRHTRTAAAHPSAEYAQLHRAFAEVAADSARRLEEARGTVAQRLGAAGLDAAEAGVKRMSATVGEVVTSIARLGSWGGKKVAVVPAPAMHAKPVESWIERRAAELAVAQRNTLRQALATRDKLAAGLARGMVAQAA</sequence>
<evidence type="ECO:0000313" key="1">
    <source>
        <dbReference type="EMBL" id="KAA0676525.1"/>
    </source>
</evidence>
<reference evidence="1 2" key="1">
    <citation type="submission" date="2018-07" db="EMBL/GenBank/DDBJ databases">
        <title>Genome sequence of Roseomonas fauriae ATCC 49958.</title>
        <authorList>
            <person name="Sant'Anna F.H."/>
            <person name="Baldani J.I."/>
            <person name="Zilli J.E."/>
            <person name="Reis V.M."/>
            <person name="Hartmann A."/>
            <person name="Cruz L."/>
            <person name="de Souza E.M."/>
            <person name="de Oliveira Pedrosa F."/>
            <person name="Passaglia L.M.P."/>
        </authorList>
    </citation>
    <scope>NUCLEOTIDE SEQUENCE [LARGE SCALE GENOMIC DNA]</scope>
    <source>
        <strain evidence="1 2">ATCC 49958</strain>
    </source>
</reference>